<dbReference type="RefSeq" id="YP_717543.1">
    <property type="nucleotide sequence ID" value="NC_008293.1"/>
</dbReference>
<feature type="compositionally biased region" description="Low complexity" evidence="1">
    <location>
        <begin position="1"/>
        <end position="13"/>
    </location>
</feature>
<protein>
    <submittedName>
        <fullName evidence="2">Uncharacterized protein</fullName>
    </submittedName>
</protein>
<name>Q0N493_9ABAC</name>
<evidence type="ECO:0000313" key="2">
    <source>
        <dbReference type="EMBL" id="ABF47350.1"/>
    </source>
</evidence>
<keyword evidence="3" id="KW-1185">Reference proteome</keyword>
<feature type="region of interest" description="Disordered" evidence="1">
    <location>
        <begin position="268"/>
        <end position="312"/>
    </location>
</feature>
<feature type="region of interest" description="Disordered" evidence="1">
    <location>
        <begin position="1"/>
        <end position="22"/>
    </location>
</feature>
<evidence type="ECO:0000256" key="1">
    <source>
        <dbReference type="SAM" id="MobiDB-lite"/>
    </source>
</evidence>
<reference evidence="2 3" key="1">
    <citation type="journal article" date="2009" name="BMC Genomics">
        <title>Genomic sequence, organization and characteristics of a new nucleopolyhedrovirus isolated from Clanis bilineata larva.</title>
        <authorList>
            <person name="Zhu S.Y."/>
            <person name="Yi J.P."/>
            <person name="Shen W.D."/>
            <person name="Wang L.Q."/>
            <person name="He H.G."/>
            <person name="Wang Y."/>
            <person name="Li B."/>
            <person name="Wang W.B."/>
        </authorList>
    </citation>
    <scope>NUCLEOTIDE SEQUENCE [LARGE SCALE GENOMIC DNA]</scope>
    <source>
        <strain evidence="2">DZ1</strain>
    </source>
</reference>
<evidence type="ECO:0000313" key="3">
    <source>
        <dbReference type="Proteomes" id="UP000214353"/>
    </source>
</evidence>
<feature type="compositionally biased region" description="Acidic residues" evidence="1">
    <location>
        <begin position="281"/>
        <end position="299"/>
    </location>
</feature>
<dbReference type="EMBL" id="DQ504428">
    <property type="protein sequence ID" value="ABF47350.1"/>
    <property type="molecule type" value="Genomic_DNA"/>
</dbReference>
<dbReference type="Proteomes" id="UP000214353">
    <property type="component" value="Segment"/>
</dbReference>
<proteinExistence type="predicted"/>
<dbReference type="KEGG" id="vg:5141858"/>
<organism evidence="2 3">
    <name type="scientific">Clanis bilineata nucleopolyhedrovirus</name>
    <dbReference type="NCBI Taxonomy" id="1307957"/>
    <lineage>
        <taxon>Viruses</taxon>
        <taxon>Viruses incertae sedis</taxon>
        <taxon>Naldaviricetes</taxon>
        <taxon>Lefavirales</taxon>
        <taxon>Baculoviridae</taxon>
        <taxon>Alphabaculovirus</taxon>
        <taxon>Alphabaculovirus clabilineatae</taxon>
    </lineage>
</organism>
<dbReference type="GeneID" id="5141858"/>
<sequence>MSATSASTSTATGTGTGKRVSLPSGPITMNTAIQNKVVCAYALPYNNIETTTTMVSKKKLITCLLNKYNKLLNQIIVKYVYDKENVRDRFRQLCLTAAYSNAIAMRRQHYLFQQRSILNQRFVDVFELLRNKITPLATLIADRMQVRYFDFYIKCQQRYYLGDTSYLSERKPFGFEHLLKKFPLESPENYSIINDPDKNNKVMKQEKPDIDTTYKWNVNYTFLMERGGAIVESRDGEDSMDYVSNTQDLNNNIFDTDVDEIQRRATSQHTNLPSNNQNNESENEDDQSTDENEQSEDENPAPIHNNLATENDVNYENVASNLGYFDEQDYETPAQARRRRMANNRHVRTLERNNMLNNI</sequence>
<accession>Q0N493</accession>